<organism evidence="2 3">
    <name type="scientific">Oryzias melastigma</name>
    <name type="common">Marine medaka</name>
    <dbReference type="NCBI Taxonomy" id="30732"/>
    <lineage>
        <taxon>Eukaryota</taxon>
        <taxon>Metazoa</taxon>
        <taxon>Chordata</taxon>
        <taxon>Craniata</taxon>
        <taxon>Vertebrata</taxon>
        <taxon>Euteleostomi</taxon>
        <taxon>Actinopterygii</taxon>
        <taxon>Neopterygii</taxon>
        <taxon>Teleostei</taxon>
        <taxon>Neoteleostei</taxon>
        <taxon>Acanthomorphata</taxon>
        <taxon>Ovalentaria</taxon>
        <taxon>Atherinomorphae</taxon>
        <taxon>Beloniformes</taxon>
        <taxon>Adrianichthyidae</taxon>
        <taxon>Oryziinae</taxon>
        <taxon>Oryzias</taxon>
    </lineage>
</organism>
<dbReference type="EMBL" id="WKFB01000177">
    <property type="protein sequence ID" value="KAF6732911.1"/>
    <property type="molecule type" value="Genomic_DNA"/>
</dbReference>
<protein>
    <submittedName>
        <fullName evidence="2">Uncharacterized protein</fullName>
    </submittedName>
</protein>
<dbReference type="Proteomes" id="UP000646548">
    <property type="component" value="Unassembled WGS sequence"/>
</dbReference>
<name>A0A834CUP9_ORYME</name>
<evidence type="ECO:0000256" key="1">
    <source>
        <dbReference type="SAM" id="MobiDB-lite"/>
    </source>
</evidence>
<comment type="caution">
    <text evidence="2">The sequence shown here is derived from an EMBL/GenBank/DDBJ whole genome shotgun (WGS) entry which is preliminary data.</text>
</comment>
<sequence length="198" mass="21804">MTEELTDSQGFDSDLNEANALTLSPIMSPQKTFDCAPPDDRLLDETLARTQKDYPFLESTAVSHPLSSVNRCLALERGRPMRGSGRLGGYRSPAKAAGRDALDNKRVPLVIGCSPNGLFSPMRNRKRKLEQHEFRKTSVMKEEIKKDKHLQMDGKSSAFGEDGGAVRGGGGCVNQPEMLSDHMFTPRKKVQKHCSVVG</sequence>
<dbReference type="AlphaFoldDB" id="A0A834CUP9"/>
<proteinExistence type="predicted"/>
<gene>
    <name evidence="2" type="ORF">FQA47_024078</name>
</gene>
<feature type="region of interest" description="Disordered" evidence="1">
    <location>
        <begin position="1"/>
        <end position="23"/>
    </location>
</feature>
<reference evidence="2" key="1">
    <citation type="journal article" name="BMC Genomics">
        <title>Long-read sequencing and de novo genome assembly of marine medaka (Oryzias melastigma).</title>
        <authorList>
            <person name="Liang P."/>
            <person name="Saqib H.S.A."/>
            <person name="Ni X."/>
            <person name="Shen Y."/>
        </authorList>
    </citation>
    <scope>NUCLEOTIDE SEQUENCE</scope>
    <source>
        <strain evidence="2">Bigg-433</strain>
    </source>
</reference>
<evidence type="ECO:0000313" key="2">
    <source>
        <dbReference type="EMBL" id="KAF6732911.1"/>
    </source>
</evidence>
<accession>A0A834CUP9</accession>
<evidence type="ECO:0000313" key="3">
    <source>
        <dbReference type="Proteomes" id="UP000646548"/>
    </source>
</evidence>